<organism evidence="1 2">
    <name type="scientific">Fusicatenibacter saccharivorans</name>
    <dbReference type="NCBI Taxonomy" id="1150298"/>
    <lineage>
        <taxon>Bacteria</taxon>
        <taxon>Bacillati</taxon>
        <taxon>Bacillota</taxon>
        <taxon>Clostridia</taxon>
        <taxon>Lachnospirales</taxon>
        <taxon>Lachnospiraceae</taxon>
        <taxon>Fusicatenibacter</taxon>
    </lineage>
</organism>
<sequence>MMNHSTTSPAGFEELEQQMRQILQQQAGLQHSILALRDTTASLGETLRQADLQPGLEKLFDLWNMITRSSGELNPCYADLLEQALLLLGAEPIIPKPGDLYDPALHLKQVFSSPSDRIVSCDPCSRGWKFHDVVLRKAVVITDDSGKEEHKDDLEN</sequence>
<accession>A0A173WLS6</accession>
<dbReference type="AlphaFoldDB" id="A0A173WLS6"/>
<protein>
    <submittedName>
        <fullName evidence="1">Uncharacterized protein</fullName>
    </submittedName>
</protein>
<reference evidence="1 2" key="1">
    <citation type="submission" date="2015-09" db="EMBL/GenBank/DDBJ databases">
        <authorList>
            <consortium name="Pathogen Informatics"/>
        </authorList>
    </citation>
    <scope>NUCLEOTIDE SEQUENCE [LARGE SCALE GENOMIC DNA]</scope>
    <source>
        <strain evidence="1 2">2789STDY5608849</strain>
    </source>
</reference>
<dbReference type="EMBL" id="CYYV01000001">
    <property type="protein sequence ID" value="CUN40519.1"/>
    <property type="molecule type" value="Genomic_DNA"/>
</dbReference>
<dbReference type="RefSeq" id="WP_055225828.1">
    <property type="nucleotide sequence ID" value="NZ_CAXSRP010000010.1"/>
</dbReference>
<gene>
    <name evidence="1" type="ORF">ERS852406_00155</name>
</gene>
<name>A0A173WLS6_9FIRM</name>
<dbReference type="Proteomes" id="UP000095706">
    <property type="component" value="Unassembled WGS sequence"/>
</dbReference>
<evidence type="ECO:0000313" key="1">
    <source>
        <dbReference type="EMBL" id="CUN40519.1"/>
    </source>
</evidence>
<evidence type="ECO:0000313" key="2">
    <source>
        <dbReference type="Proteomes" id="UP000095706"/>
    </source>
</evidence>
<proteinExistence type="predicted"/>